<gene>
    <name evidence="3" type="primary">rimP</name>
    <name evidence="6" type="ORF">C7380_1112</name>
</gene>
<organism evidence="6 7">
    <name type="scientific">Oceanotoga teriensis</name>
    <dbReference type="NCBI Taxonomy" id="515440"/>
    <lineage>
        <taxon>Bacteria</taxon>
        <taxon>Thermotogati</taxon>
        <taxon>Thermotogota</taxon>
        <taxon>Thermotogae</taxon>
        <taxon>Petrotogales</taxon>
        <taxon>Petrotogaceae</taxon>
        <taxon>Oceanotoga</taxon>
    </lineage>
</organism>
<dbReference type="PANTHER" id="PTHR33867">
    <property type="entry name" value="RIBOSOME MATURATION FACTOR RIMP"/>
    <property type="match status" value="1"/>
</dbReference>
<dbReference type="GO" id="GO:0005829">
    <property type="term" value="C:cytosol"/>
    <property type="evidence" value="ECO:0007669"/>
    <property type="project" value="TreeGrafter"/>
</dbReference>
<dbReference type="RefSeq" id="WP_109605025.1">
    <property type="nucleotide sequence ID" value="NZ_JAMHJO010000015.1"/>
</dbReference>
<evidence type="ECO:0000259" key="4">
    <source>
        <dbReference type="Pfam" id="PF02576"/>
    </source>
</evidence>
<dbReference type="GO" id="GO:0006412">
    <property type="term" value="P:translation"/>
    <property type="evidence" value="ECO:0007669"/>
    <property type="project" value="TreeGrafter"/>
</dbReference>
<dbReference type="Gene3D" id="2.30.30.180">
    <property type="entry name" value="Ribosome maturation factor RimP, C-terminal domain"/>
    <property type="match status" value="1"/>
</dbReference>
<dbReference type="EMBL" id="QGGI01000011">
    <property type="protein sequence ID" value="PWJ91201.1"/>
    <property type="molecule type" value="Genomic_DNA"/>
</dbReference>
<dbReference type="Proteomes" id="UP000245921">
    <property type="component" value="Unassembled WGS sequence"/>
</dbReference>
<protein>
    <recommendedName>
        <fullName evidence="3">Ribosome maturation factor RimP</fullName>
    </recommendedName>
</protein>
<dbReference type="AlphaFoldDB" id="A0AA45C665"/>
<evidence type="ECO:0000313" key="6">
    <source>
        <dbReference type="EMBL" id="PWJ91201.1"/>
    </source>
</evidence>
<dbReference type="Pfam" id="PF02576">
    <property type="entry name" value="RimP_N"/>
    <property type="match status" value="1"/>
</dbReference>
<dbReference type="GO" id="GO:0000028">
    <property type="term" value="P:ribosomal small subunit assembly"/>
    <property type="evidence" value="ECO:0007669"/>
    <property type="project" value="TreeGrafter"/>
</dbReference>
<dbReference type="SUPFAM" id="SSF74942">
    <property type="entry name" value="YhbC-like, C-terminal domain"/>
    <property type="match status" value="1"/>
</dbReference>
<evidence type="ECO:0000256" key="1">
    <source>
        <dbReference type="ARBA" id="ARBA00022490"/>
    </source>
</evidence>
<dbReference type="InterPro" id="IPR003728">
    <property type="entry name" value="Ribosome_maturation_RimP"/>
</dbReference>
<evidence type="ECO:0000259" key="5">
    <source>
        <dbReference type="Pfam" id="PF17384"/>
    </source>
</evidence>
<name>A0AA45C665_9BACT</name>
<dbReference type="InterPro" id="IPR028998">
    <property type="entry name" value="RimP_C"/>
</dbReference>
<dbReference type="Gene3D" id="3.30.300.70">
    <property type="entry name" value="RimP-like superfamily, N-terminal"/>
    <property type="match status" value="1"/>
</dbReference>
<proteinExistence type="inferred from homology"/>
<feature type="domain" description="Ribosome maturation factor RimP N-terminal" evidence="4">
    <location>
        <begin position="12"/>
        <end position="84"/>
    </location>
</feature>
<evidence type="ECO:0000256" key="2">
    <source>
        <dbReference type="ARBA" id="ARBA00022517"/>
    </source>
</evidence>
<comment type="function">
    <text evidence="3">Required for maturation of 30S ribosomal subunits.</text>
</comment>
<comment type="caution">
    <text evidence="6">The sequence shown here is derived from an EMBL/GenBank/DDBJ whole genome shotgun (WGS) entry which is preliminary data.</text>
</comment>
<dbReference type="InterPro" id="IPR035956">
    <property type="entry name" value="RimP_N_sf"/>
</dbReference>
<feature type="domain" description="Ribosome maturation factor RimP C-terminal" evidence="5">
    <location>
        <begin position="87"/>
        <end position="155"/>
    </location>
</feature>
<keyword evidence="2 3" id="KW-0690">Ribosome biogenesis</keyword>
<dbReference type="PANTHER" id="PTHR33867:SF1">
    <property type="entry name" value="RIBOSOME MATURATION FACTOR RIMP"/>
    <property type="match status" value="1"/>
</dbReference>
<reference evidence="6 7" key="1">
    <citation type="submission" date="2018-05" db="EMBL/GenBank/DDBJ databases">
        <title>Genomic Encyclopedia of Type Strains, Phase IV (KMG-IV): sequencing the most valuable type-strain genomes for metagenomic binning, comparative biology and taxonomic classification.</title>
        <authorList>
            <person name="Goeker M."/>
        </authorList>
    </citation>
    <scope>NUCLEOTIDE SEQUENCE [LARGE SCALE GENOMIC DNA]</scope>
    <source>
        <strain evidence="6 7">DSM 24906</strain>
    </source>
</reference>
<dbReference type="CDD" id="cd01734">
    <property type="entry name" value="YlxS_C"/>
    <property type="match status" value="1"/>
</dbReference>
<dbReference type="SUPFAM" id="SSF75420">
    <property type="entry name" value="YhbC-like, N-terminal domain"/>
    <property type="match status" value="1"/>
</dbReference>
<dbReference type="InterPro" id="IPR028989">
    <property type="entry name" value="RimP_N"/>
</dbReference>
<comment type="similarity">
    <text evidence="3">Belongs to the RimP family.</text>
</comment>
<evidence type="ECO:0000256" key="3">
    <source>
        <dbReference type="HAMAP-Rule" id="MF_01077"/>
    </source>
</evidence>
<sequence>MKDIKNTLSEKAEEIAKEMNLEIFEINIKGSKRRKTIEIIIDDLKDFVSIETCANFSRKIEPWCEEQDFPFGSYDLIISSPGLDRPLRSKEDFIRFKGKLAKIITKNKVENRNSFTGYIKKIENDELIIEEKSSKKSLFKIEMDNISRANLEIDF</sequence>
<evidence type="ECO:0000313" key="7">
    <source>
        <dbReference type="Proteomes" id="UP000245921"/>
    </source>
</evidence>
<keyword evidence="7" id="KW-1185">Reference proteome</keyword>
<dbReference type="InterPro" id="IPR036847">
    <property type="entry name" value="RimP_C_sf"/>
</dbReference>
<keyword evidence="1 3" id="KW-0963">Cytoplasm</keyword>
<dbReference type="HAMAP" id="MF_01077">
    <property type="entry name" value="RimP"/>
    <property type="match status" value="1"/>
</dbReference>
<comment type="subcellular location">
    <subcellularLocation>
        <location evidence="3">Cytoplasm</location>
    </subcellularLocation>
</comment>
<dbReference type="Pfam" id="PF17384">
    <property type="entry name" value="DUF150_C"/>
    <property type="match status" value="1"/>
</dbReference>
<accession>A0AA45C665</accession>